<dbReference type="RefSeq" id="WP_084430475.1">
    <property type="nucleotide sequence ID" value="NZ_FWXV01000006.1"/>
</dbReference>
<evidence type="ECO:0000259" key="2">
    <source>
        <dbReference type="Pfam" id="PF21725"/>
    </source>
</evidence>
<accession>A0A1W2FF78</accession>
<evidence type="ECO:0000256" key="1">
    <source>
        <dbReference type="SAM" id="Coils"/>
    </source>
</evidence>
<feature type="coiled-coil region" evidence="1">
    <location>
        <begin position="82"/>
        <end position="184"/>
    </location>
</feature>
<reference evidence="3 4" key="1">
    <citation type="submission" date="2017-04" db="EMBL/GenBank/DDBJ databases">
        <authorList>
            <person name="Afonso C.L."/>
            <person name="Miller P.J."/>
            <person name="Scott M.A."/>
            <person name="Spackman E."/>
            <person name="Goraichik I."/>
            <person name="Dimitrov K.M."/>
            <person name="Suarez D.L."/>
            <person name="Swayne D.E."/>
        </authorList>
    </citation>
    <scope>NUCLEOTIDE SEQUENCE [LARGE SCALE GENOMIC DNA]</scope>
    <source>
        <strain evidence="3 4">DSM 43828</strain>
    </source>
</reference>
<dbReference type="EMBL" id="FWXV01000006">
    <property type="protein sequence ID" value="SMD20296.1"/>
    <property type="molecule type" value="Genomic_DNA"/>
</dbReference>
<dbReference type="AlphaFoldDB" id="A0A1W2FF78"/>
<evidence type="ECO:0000313" key="3">
    <source>
        <dbReference type="EMBL" id="SMD20296.1"/>
    </source>
</evidence>
<feature type="domain" description="Putative T7SS secretion signal" evidence="2">
    <location>
        <begin position="13"/>
        <end position="189"/>
    </location>
</feature>
<name>A0A1W2FF78_KIBAR</name>
<dbReference type="OrthoDB" id="4140785at2"/>
<dbReference type="InterPro" id="IPR049082">
    <property type="entry name" value="T7SS_signal"/>
</dbReference>
<protein>
    <recommendedName>
        <fullName evidence="2">Putative T7SS secretion signal domain-containing protein</fullName>
    </recommendedName>
</protein>
<evidence type="ECO:0000313" key="4">
    <source>
        <dbReference type="Proteomes" id="UP000192674"/>
    </source>
</evidence>
<keyword evidence="1" id="KW-0175">Coiled coil</keyword>
<organism evidence="3 4">
    <name type="scientific">Kibdelosporangium aridum</name>
    <dbReference type="NCBI Taxonomy" id="2030"/>
    <lineage>
        <taxon>Bacteria</taxon>
        <taxon>Bacillati</taxon>
        <taxon>Actinomycetota</taxon>
        <taxon>Actinomycetes</taxon>
        <taxon>Pseudonocardiales</taxon>
        <taxon>Pseudonocardiaceae</taxon>
        <taxon>Kibdelosporangium</taxon>
    </lineage>
</organism>
<gene>
    <name evidence="3" type="ORF">SAMN05661093_06344</name>
</gene>
<proteinExistence type="predicted"/>
<keyword evidence="4" id="KW-1185">Reference proteome</keyword>
<dbReference type="Proteomes" id="UP000192674">
    <property type="component" value="Unassembled WGS sequence"/>
</dbReference>
<dbReference type="Pfam" id="PF21725">
    <property type="entry name" value="T7SS_signal"/>
    <property type="match status" value="1"/>
</dbReference>
<dbReference type="SUPFAM" id="SSF140453">
    <property type="entry name" value="EsxAB dimer-like"/>
    <property type="match status" value="1"/>
</dbReference>
<dbReference type="Gene3D" id="1.10.287.1490">
    <property type="match status" value="1"/>
</dbReference>
<dbReference type="InterPro" id="IPR036689">
    <property type="entry name" value="ESAT-6-like_sf"/>
</dbReference>
<sequence length="413" mass="42903">MSYPAIGFDPAPGTVGSVTSVADNMTIVANELNEAYTSLTSIGRSNSVWEGQAATNFQGKVGELPAYLDKARRSLGDASTVLQDWAADLESMQRTARDYEAQAKKALQAVQSAENNPDLGLAGQVFNSDEALQNAQQRFDQAKAQLTSAQNDLTAIREQAKRLLEQHQDLADRVADALRKAKDEAPEEPGFFDRIGEALSDIVEGVKELATDVWNFVKEHADVIAKIGTVLSAVGNVLGVVAIATCWIPGVNAVTATAAAVVSGAAAGTKLLAKAAGADVSWTSIGMDAIGAIPGGRAVAGMKNAAVQAARTGRGVARVPLAGAKVVKVGEDTFTPITQAALRADPAGAMYDAARYTHANGVKMANWIPGVNITDAFSTGGLIAGATVNSGIKTGVGLGMAYGKEQVKEHSPW</sequence>